<accession>A0A8D8BFE6</accession>
<dbReference type="EMBL" id="HBUE01075826">
    <property type="protein sequence ID" value="CAG6474939.1"/>
    <property type="molecule type" value="Transcribed_RNA"/>
</dbReference>
<organism evidence="2">
    <name type="scientific">Culex pipiens</name>
    <name type="common">House mosquito</name>
    <dbReference type="NCBI Taxonomy" id="7175"/>
    <lineage>
        <taxon>Eukaryota</taxon>
        <taxon>Metazoa</taxon>
        <taxon>Ecdysozoa</taxon>
        <taxon>Arthropoda</taxon>
        <taxon>Hexapoda</taxon>
        <taxon>Insecta</taxon>
        <taxon>Pterygota</taxon>
        <taxon>Neoptera</taxon>
        <taxon>Endopterygota</taxon>
        <taxon>Diptera</taxon>
        <taxon>Nematocera</taxon>
        <taxon>Culicoidea</taxon>
        <taxon>Culicidae</taxon>
        <taxon>Culicinae</taxon>
        <taxon>Culicini</taxon>
        <taxon>Culex</taxon>
        <taxon>Culex</taxon>
    </lineage>
</organism>
<protein>
    <submittedName>
        <fullName evidence="2">(northern house mosquito) hypothetical protein</fullName>
    </submittedName>
</protein>
<feature type="region of interest" description="Disordered" evidence="1">
    <location>
        <begin position="26"/>
        <end position="51"/>
    </location>
</feature>
<evidence type="ECO:0000313" key="2">
    <source>
        <dbReference type="EMBL" id="CAG6474939.1"/>
    </source>
</evidence>
<sequence length="162" mass="18607">MVQIGGTFRSTTVRDVVEIIRRGQQMMPPANDSPQSNYVDQHTQQQRRKHRTQGGYLFIAVQGKQDGRKPQETATEGDVRHIPRVHLLETGLVRDQVVEISRGEDYVRRPDQRVHNQGVKSFLELCQRSFQQQCSEQQSHVHHDELPEDAVEVSLESVQQDG</sequence>
<evidence type="ECO:0000256" key="1">
    <source>
        <dbReference type="SAM" id="MobiDB-lite"/>
    </source>
</evidence>
<dbReference type="AlphaFoldDB" id="A0A8D8BFE6"/>
<proteinExistence type="predicted"/>
<reference evidence="2" key="1">
    <citation type="submission" date="2021-05" db="EMBL/GenBank/DDBJ databases">
        <authorList>
            <person name="Alioto T."/>
            <person name="Alioto T."/>
            <person name="Gomez Garrido J."/>
        </authorList>
    </citation>
    <scope>NUCLEOTIDE SEQUENCE</scope>
</reference>
<name>A0A8D8BFE6_CULPI</name>